<proteinExistence type="predicted"/>
<dbReference type="OrthoDB" id="9775333at2"/>
<gene>
    <name evidence="1" type="ORF">EV699_12427</name>
</gene>
<sequence length="444" mass="49054">MTWNSKVVWSEGMFLRPQHFQQQERYLDSLVQSRCAPLTAWPWGFTELALDRTALGLGRLAITSARGILPDGTPFAIPDDDAAPPPLAIDDELRDTAIFLALPLRRPGLRDTGRDEDTAHIARYRAEATDVRDDNAGLESLAPVEIGRRNLRLLTARQDLGEYACLGVAVVIEKKSDQAVVLDERYIPPMLASLAQPNLAAFVREIEGLLHQRGEALAGRVVASGRGGVAEIADFLLLQVVNRAEPLFAHFARLGMLHPEALYRELLQIAGELATFTRREKRPASFPAYRHEDLAATFAPVMAEIRQSLSMVLEQTAIQIPLQERAYGVHVAALTDRTLLGKASFVLAVRADVPSEILRARFPTQVKIGSVEHIRDLVNRQLPGIALNPLPVAPRQIPYHAGLTYFELDPASEHWKLLANSGGFAFHVAGQFPGLDMTFWAIRG</sequence>
<dbReference type="PANTHER" id="PTHR35566:SF1">
    <property type="entry name" value="TYPE VI SECRETION SYSTEM BASEPLATE COMPONENT TSSK1"/>
    <property type="match status" value="1"/>
</dbReference>
<organism evidence="1 2">
    <name type="scientific">Plasticicumulans lactativorans</name>
    <dbReference type="NCBI Taxonomy" id="1133106"/>
    <lineage>
        <taxon>Bacteria</taxon>
        <taxon>Pseudomonadati</taxon>
        <taxon>Pseudomonadota</taxon>
        <taxon>Gammaproteobacteria</taxon>
        <taxon>Candidatus Competibacteraceae</taxon>
        <taxon>Plasticicumulans</taxon>
    </lineage>
</organism>
<protein>
    <submittedName>
        <fullName evidence="1">Type VI secretion system protein ImpJ</fullName>
    </submittedName>
</protein>
<dbReference type="RefSeq" id="WP_132545271.1">
    <property type="nucleotide sequence ID" value="NZ_SLWY01000024.1"/>
</dbReference>
<evidence type="ECO:0000313" key="2">
    <source>
        <dbReference type="Proteomes" id="UP000295765"/>
    </source>
</evidence>
<comment type="caution">
    <text evidence="1">The sequence shown here is derived from an EMBL/GenBank/DDBJ whole genome shotgun (WGS) entry which is preliminary data.</text>
</comment>
<accession>A0A4V2SC56</accession>
<dbReference type="InterPro" id="IPR010263">
    <property type="entry name" value="T6SS_TssK"/>
</dbReference>
<evidence type="ECO:0000313" key="1">
    <source>
        <dbReference type="EMBL" id="TCO78110.1"/>
    </source>
</evidence>
<dbReference type="AlphaFoldDB" id="A0A4V2SC56"/>
<keyword evidence="2" id="KW-1185">Reference proteome</keyword>
<reference evidence="1 2" key="1">
    <citation type="submission" date="2019-03" db="EMBL/GenBank/DDBJ databases">
        <title>Genomic Encyclopedia of Type Strains, Phase IV (KMG-IV): sequencing the most valuable type-strain genomes for metagenomic binning, comparative biology and taxonomic classification.</title>
        <authorList>
            <person name="Goeker M."/>
        </authorList>
    </citation>
    <scope>NUCLEOTIDE SEQUENCE [LARGE SCALE GENOMIC DNA]</scope>
    <source>
        <strain evidence="1 2">DSM 25287</strain>
    </source>
</reference>
<dbReference type="PANTHER" id="PTHR35566">
    <property type="entry name" value="BLR3599 PROTEIN"/>
    <property type="match status" value="1"/>
</dbReference>
<name>A0A4V2SC56_9GAMM</name>
<dbReference type="Pfam" id="PF05936">
    <property type="entry name" value="T6SS_VasE"/>
    <property type="match status" value="1"/>
</dbReference>
<dbReference type="Proteomes" id="UP000295765">
    <property type="component" value="Unassembled WGS sequence"/>
</dbReference>
<dbReference type="NCBIfam" id="TIGR03353">
    <property type="entry name" value="VI_chp_4"/>
    <property type="match status" value="1"/>
</dbReference>
<dbReference type="EMBL" id="SLWY01000024">
    <property type="protein sequence ID" value="TCO78110.1"/>
    <property type="molecule type" value="Genomic_DNA"/>
</dbReference>